<dbReference type="EMBL" id="JAFFJS010000001">
    <property type="protein sequence ID" value="MBM9432555.1"/>
    <property type="molecule type" value="Genomic_DNA"/>
</dbReference>
<evidence type="ECO:0000313" key="10">
    <source>
        <dbReference type="EMBL" id="MBM9432555.1"/>
    </source>
</evidence>
<dbReference type="InterPro" id="IPR036259">
    <property type="entry name" value="MFS_trans_sf"/>
</dbReference>
<feature type="transmembrane region" description="Helical" evidence="8">
    <location>
        <begin position="35"/>
        <end position="53"/>
    </location>
</feature>
<dbReference type="RefSeq" id="WP_187996064.1">
    <property type="nucleotide sequence ID" value="NZ_JACEXG010000001.1"/>
</dbReference>
<evidence type="ECO:0000256" key="7">
    <source>
        <dbReference type="ARBA" id="ARBA00023136"/>
    </source>
</evidence>
<feature type="transmembrane region" description="Helical" evidence="8">
    <location>
        <begin position="286"/>
        <end position="305"/>
    </location>
</feature>
<sequence length="439" mass="48053">MSHGTRGSQDHPIENAHLAVRKAAKASFVGNFVEWFDYATYGYLAAVIAKVFFPPGDDVAALLYTFGVFALSFLVRPIGGLFWGNWGDKYGRRWALSWSILIMSGSTFLIAFLPGYGAIGLWAPGLLLVLRLVQGFSASGEYAGASAFMTEYAPKGKRGLYTSVVPASTATGLLAGAVFIFFLNAILSDAQLESWGWRIPFLLAGPLGWIGRYIRLHLEDSPVYRELAEGADHEPVEAPVRYILHHHKKQIMVGLGVTCLNAVAFYLLLSYMPTYLSQEIGLEADMALLSSSIALAAYILMIFMMGHISDTFGRKRMLITACLLFIVFAVPSYWLLSIGTFWTALFVQLFLCALLTMNDGTLPTFLSELFPTRVRYTGFALSFNTANALFGGTAPFVATWLISTSGSPIAPGWYLAFVAVLALGAMLTIHETAFEPLED</sequence>
<feature type="transmembrane region" description="Helical" evidence="8">
    <location>
        <begin position="59"/>
        <end position="83"/>
    </location>
</feature>
<comment type="subcellular location">
    <subcellularLocation>
        <location evidence="1">Cell membrane</location>
        <topology evidence="1">Multi-pass membrane protein</topology>
    </subcellularLocation>
</comment>
<feature type="transmembrane region" description="Helical" evidence="8">
    <location>
        <begin position="159"/>
        <end position="183"/>
    </location>
</feature>
<accession>A0ABS2TD36</accession>
<comment type="caution">
    <text evidence="10">The sequence shown here is derived from an EMBL/GenBank/DDBJ whole genome shotgun (WGS) entry which is preliminary data.</text>
</comment>
<evidence type="ECO:0000256" key="8">
    <source>
        <dbReference type="SAM" id="Phobius"/>
    </source>
</evidence>
<dbReference type="PROSITE" id="PS50850">
    <property type="entry name" value="MFS"/>
    <property type="match status" value="1"/>
</dbReference>
<dbReference type="SUPFAM" id="SSF103473">
    <property type="entry name" value="MFS general substrate transporter"/>
    <property type="match status" value="1"/>
</dbReference>
<evidence type="ECO:0000313" key="11">
    <source>
        <dbReference type="Proteomes" id="UP000705983"/>
    </source>
</evidence>
<feature type="transmembrane region" description="Helical" evidence="8">
    <location>
        <begin position="409"/>
        <end position="429"/>
    </location>
</feature>
<keyword evidence="2" id="KW-0813">Transport</keyword>
<feature type="transmembrane region" description="Helical" evidence="8">
    <location>
        <begin position="119"/>
        <end position="138"/>
    </location>
</feature>
<gene>
    <name evidence="10" type="ORF">JVW63_02400</name>
</gene>
<keyword evidence="3" id="KW-1003">Cell membrane</keyword>
<feature type="transmembrane region" description="Helical" evidence="8">
    <location>
        <begin position="195"/>
        <end position="214"/>
    </location>
</feature>
<evidence type="ECO:0000259" key="9">
    <source>
        <dbReference type="PROSITE" id="PS50850"/>
    </source>
</evidence>
<feature type="transmembrane region" description="Helical" evidence="8">
    <location>
        <begin position="95"/>
        <end position="113"/>
    </location>
</feature>
<dbReference type="InterPro" id="IPR051084">
    <property type="entry name" value="H+-coupled_symporters"/>
</dbReference>
<keyword evidence="6 8" id="KW-1133">Transmembrane helix</keyword>
<dbReference type="Pfam" id="PF07690">
    <property type="entry name" value="MFS_1"/>
    <property type="match status" value="1"/>
</dbReference>
<keyword evidence="7 8" id="KW-0472">Membrane</keyword>
<reference evidence="11" key="1">
    <citation type="submission" date="2021-02" db="EMBL/GenBank/DDBJ databases">
        <title>Leucobacter sp. CX169.</title>
        <authorList>
            <person name="Cheng Y."/>
        </authorList>
    </citation>
    <scope>NUCLEOTIDE SEQUENCE [LARGE SCALE GENOMIC DNA]</scope>
    <source>
        <strain evidence="11">JY899</strain>
    </source>
</reference>
<dbReference type="PANTHER" id="PTHR43528">
    <property type="entry name" value="ALPHA-KETOGLUTARATE PERMEASE"/>
    <property type="match status" value="1"/>
</dbReference>
<feature type="domain" description="Major facilitator superfamily (MFS) profile" evidence="9">
    <location>
        <begin position="23"/>
        <end position="434"/>
    </location>
</feature>
<keyword evidence="5" id="KW-0769">Symport</keyword>
<feature type="transmembrane region" description="Helical" evidence="8">
    <location>
        <begin position="341"/>
        <end position="358"/>
    </location>
</feature>
<dbReference type="PANTHER" id="PTHR43528:SF1">
    <property type="entry name" value="ALPHA-KETOGLUTARATE PERMEASE"/>
    <property type="match status" value="1"/>
</dbReference>
<dbReference type="Proteomes" id="UP000705983">
    <property type="component" value="Unassembled WGS sequence"/>
</dbReference>
<organism evidence="10 11">
    <name type="scientific">Flaviflexus equikiangi</name>
    <dbReference type="NCBI Taxonomy" id="2758573"/>
    <lineage>
        <taxon>Bacteria</taxon>
        <taxon>Bacillati</taxon>
        <taxon>Actinomycetota</taxon>
        <taxon>Actinomycetes</taxon>
        <taxon>Actinomycetales</taxon>
        <taxon>Actinomycetaceae</taxon>
        <taxon>Flaviflexus</taxon>
    </lineage>
</organism>
<evidence type="ECO:0000256" key="1">
    <source>
        <dbReference type="ARBA" id="ARBA00004651"/>
    </source>
</evidence>
<dbReference type="InterPro" id="IPR011701">
    <property type="entry name" value="MFS"/>
</dbReference>
<keyword evidence="4 8" id="KW-0812">Transmembrane</keyword>
<evidence type="ECO:0000256" key="6">
    <source>
        <dbReference type="ARBA" id="ARBA00022989"/>
    </source>
</evidence>
<dbReference type="Gene3D" id="1.20.1250.20">
    <property type="entry name" value="MFS general substrate transporter like domains"/>
    <property type="match status" value="2"/>
</dbReference>
<feature type="transmembrane region" description="Helical" evidence="8">
    <location>
        <begin position="317"/>
        <end position="335"/>
    </location>
</feature>
<keyword evidence="11" id="KW-1185">Reference proteome</keyword>
<feature type="transmembrane region" description="Helical" evidence="8">
    <location>
        <begin position="379"/>
        <end position="403"/>
    </location>
</feature>
<name>A0ABS2TD36_9ACTO</name>
<protein>
    <submittedName>
        <fullName evidence="10">MFS transporter</fullName>
    </submittedName>
</protein>
<dbReference type="InterPro" id="IPR020846">
    <property type="entry name" value="MFS_dom"/>
</dbReference>
<evidence type="ECO:0000256" key="5">
    <source>
        <dbReference type="ARBA" id="ARBA00022847"/>
    </source>
</evidence>
<evidence type="ECO:0000256" key="4">
    <source>
        <dbReference type="ARBA" id="ARBA00022692"/>
    </source>
</evidence>
<evidence type="ECO:0000256" key="3">
    <source>
        <dbReference type="ARBA" id="ARBA00022475"/>
    </source>
</evidence>
<proteinExistence type="predicted"/>
<evidence type="ECO:0000256" key="2">
    <source>
        <dbReference type="ARBA" id="ARBA00022448"/>
    </source>
</evidence>
<feature type="transmembrane region" description="Helical" evidence="8">
    <location>
        <begin position="251"/>
        <end position="274"/>
    </location>
</feature>